<dbReference type="InterPro" id="IPR027417">
    <property type="entry name" value="P-loop_NTPase"/>
</dbReference>
<dbReference type="PANTHER" id="PTHR43718">
    <property type="entry name" value="LON PROTEASE"/>
    <property type="match status" value="1"/>
</dbReference>
<dbReference type="InterPro" id="IPR003959">
    <property type="entry name" value="ATPase_AAA_core"/>
</dbReference>
<dbReference type="Proteomes" id="UP000244224">
    <property type="component" value="Unassembled WGS sequence"/>
</dbReference>
<evidence type="ECO:0000313" key="2">
    <source>
        <dbReference type="EMBL" id="PTX47009.1"/>
    </source>
</evidence>
<evidence type="ECO:0000259" key="1">
    <source>
        <dbReference type="SMART" id="SM00382"/>
    </source>
</evidence>
<accession>A0A2T6AT67</accession>
<dbReference type="EMBL" id="QBKP01000014">
    <property type="protein sequence ID" value="PTX47009.1"/>
    <property type="molecule type" value="Genomic_DNA"/>
</dbReference>
<dbReference type="GO" id="GO:0016887">
    <property type="term" value="F:ATP hydrolysis activity"/>
    <property type="evidence" value="ECO:0007669"/>
    <property type="project" value="InterPro"/>
</dbReference>
<dbReference type="OrthoDB" id="5297432at2"/>
<dbReference type="SUPFAM" id="SSF52540">
    <property type="entry name" value="P-loop containing nucleoside triphosphate hydrolases"/>
    <property type="match status" value="1"/>
</dbReference>
<proteinExistence type="predicted"/>
<dbReference type="SMART" id="SM00382">
    <property type="entry name" value="AAA"/>
    <property type="match status" value="1"/>
</dbReference>
<name>A0A2T6AT67_9RHOB</name>
<dbReference type="PANTHER" id="PTHR43718:SF2">
    <property type="entry name" value="LON PROTEASE HOMOLOG, MITOCHONDRIAL"/>
    <property type="match status" value="1"/>
</dbReference>
<sequence length="333" mass="36743">MASEPEDPMDEDAIREDFDKLFDETMRSERIKIMQELNQHPVGYVVDNGGLQSCVVARGDVPDGGRKDDADRRDLGVRLNKPMILIGPQTEHEIHEWIDYVHGESPWMAEVSAYVMRQVEQRFRQGDRFVHFEPVLVHGAPGVGKSHYANFLAESAGVPVLTLDGSSMISVFQISGVERGWHGACASPVVRFLAEKACANPVVIIDEVDKVGITGNARGGSPHSALLGMIERLSASQWRCPYTELVIDLSKVSWFFTANDISGVPQPLIDRCKVIRAGSPTPQQMMELVRAKMPDEDPLVVQRTAEAAVGMSLRRVQRMIDAVLSAGNGPMLN</sequence>
<gene>
    <name evidence="2" type="ORF">C8N34_11429</name>
</gene>
<protein>
    <submittedName>
        <fullName evidence="2">ATPase family protein associated with various cellular activities (AAA)</fullName>
    </submittedName>
</protein>
<dbReference type="Pfam" id="PF00004">
    <property type="entry name" value="AAA"/>
    <property type="match status" value="1"/>
</dbReference>
<dbReference type="GO" id="GO:0006515">
    <property type="term" value="P:protein quality control for misfolded or incompletely synthesized proteins"/>
    <property type="evidence" value="ECO:0007669"/>
    <property type="project" value="TreeGrafter"/>
</dbReference>
<evidence type="ECO:0000313" key="3">
    <source>
        <dbReference type="Proteomes" id="UP000244224"/>
    </source>
</evidence>
<dbReference type="AlphaFoldDB" id="A0A2T6AT67"/>
<dbReference type="GO" id="GO:0004252">
    <property type="term" value="F:serine-type endopeptidase activity"/>
    <property type="evidence" value="ECO:0007669"/>
    <property type="project" value="InterPro"/>
</dbReference>
<keyword evidence="3" id="KW-1185">Reference proteome</keyword>
<dbReference type="GO" id="GO:0004176">
    <property type="term" value="F:ATP-dependent peptidase activity"/>
    <property type="evidence" value="ECO:0007669"/>
    <property type="project" value="InterPro"/>
</dbReference>
<organism evidence="2 3">
    <name type="scientific">Gemmobacter caeni</name>
    <dbReference type="NCBI Taxonomy" id="589035"/>
    <lineage>
        <taxon>Bacteria</taxon>
        <taxon>Pseudomonadati</taxon>
        <taxon>Pseudomonadota</taxon>
        <taxon>Alphaproteobacteria</taxon>
        <taxon>Rhodobacterales</taxon>
        <taxon>Paracoccaceae</taxon>
        <taxon>Gemmobacter</taxon>
    </lineage>
</organism>
<reference evidence="2 3" key="1">
    <citation type="submission" date="2018-04" db="EMBL/GenBank/DDBJ databases">
        <title>Genomic Encyclopedia of Archaeal and Bacterial Type Strains, Phase II (KMG-II): from individual species to whole genera.</title>
        <authorList>
            <person name="Goeker M."/>
        </authorList>
    </citation>
    <scope>NUCLEOTIDE SEQUENCE [LARGE SCALE GENOMIC DNA]</scope>
    <source>
        <strain evidence="2 3">DSM 21823</strain>
    </source>
</reference>
<dbReference type="GO" id="GO:0005524">
    <property type="term" value="F:ATP binding"/>
    <property type="evidence" value="ECO:0007669"/>
    <property type="project" value="InterPro"/>
</dbReference>
<dbReference type="Gene3D" id="3.40.50.300">
    <property type="entry name" value="P-loop containing nucleotide triphosphate hydrolases"/>
    <property type="match status" value="1"/>
</dbReference>
<dbReference type="InterPro" id="IPR027065">
    <property type="entry name" value="Lon_Prtase"/>
</dbReference>
<comment type="caution">
    <text evidence="2">The sequence shown here is derived from an EMBL/GenBank/DDBJ whole genome shotgun (WGS) entry which is preliminary data.</text>
</comment>
<feature type="domain" description="AAA+ ATPase" evidence="1">
    <location>
        <begin position="131"/>
        <end position="281"/>
    </location>
</feature>
<dbReference type="InterPro" id="IPR003593">
    <property type="entry name" value="AAA+_ATPase"/>
</dbReference>
<dbReference type="RefSeq" id="WP_108130021.1">
    <property type="nucleotide sequence ID" value="NZ_QBKP01000014.1"/>
</dbReference>